<dbReference type="RefSeq" id="WP_284133673.1">
    <property type="nucleotide sequence ID" value="NZ_JASKYM010000011.1"/>
</dbReference>
<organism evidence="1 2">
    <name type="scientific">Romboutsia sedimentorum</name>
    <dbReference type="NCBI Taxonomy" id="1368474"/>
    <lineage>
        <taxon>Bacteria</taxon>
        <taxon>Bacillati</taxon>
        <taxon>Bacillota</taxon>
        <taxon>Clostridia</taxon>
        <taxon>Peptostreptococcales</taxon>
        <taxon>Peptostreptococcaceae</taxon>
        <taxon>Romboutsia</taxon>
    </lineage>
</organism>
<gene>
    <name evidence="1" type="ORF">QOZ84_14595</name>
</gene>
<dbReference type="Proteomes" id="UP001301012">
    <property type="component" value="Unassembled WGS sequence"/>
</dbReference>
<evidence type="ECO:0000313" key="1">
    <source>
        <dbReference type="EMBL" id="MDK2564762.1"/>
    </source>
</evidence>
<comment type="caution">
    <text evidence="1">The sequence shown here is derived from an EMBL/GenBank/DDBJ whole genome shotgun (WGS) entry which is preliminary data.</text>
</comment>
<protein>
    <submittedName>
        <fullName evidence="1">Uncharacterized protein</fullName>
    </submittedName>
</protein>
<name>A0ABT7ECV8_9FIRM</name>
<reference evidence="1 2" key="1">
    <citation type="submission" date="2023-05" db="EMBL/GenBank/DDBJ databases">
        <title>Rombocin, a short stable natural nisin variant, displays selective antimicrobial activity against Listeria monocytogenes and employs dual mode of action to kill target bacterial strains.</title>
        <authorList>
            <person name="Wambui J."/>
            <person name="Stephan R."/>
            <person name="Kuipers O.P."/>
        </authorList>
    </citation>
    <scope>NUCLEOTIDE SEQUENCE [LARGE SCALE GENOMIC DNA]</scope>
    <source>
        <strain evidence="1 2">RC002</strain>
    </source>
</reference>
<accession>A0ABT7ECV8</accession>
<proteinExistence type="predicted"/>
<keyword evidence="2" id="KW-1185">Reference proteome</keyword>
<sequence>MTPINIDTIATNLIPATYAKEVVVYIATTSEINQSIDLAYANSDLDKSIKGYANADKKIIKEGV</sequence>
<dbReference type="EMBL" id="JASKYM010000011">
    <property type="protein sequence ID" value="MDK2564762.1"/>
    <property type="molecule type" value="Genomic_DNA"/>
</dbReference>
<evidence type="ECO:0000313" key="2">
    <source>
        <dbReference type="Proteomes" id="UP001301012"/>
    </source>
</evidence>